<comment type="caution">
    <text evidence="1">The sequence shown here is derived from an EMBL/GenBank/DDBJ whole genome shotgun (WGS) entry which is preliminary data.</text>
</comment>
<keyword evidence="2" id="KW-1185">Reference proteome</keyword>
<accession>A0ABS8WMX8</accession>
<dbReference type="Proteomes" id="UP000823775">
    <property type="component" value="Unassembled WGS sequence"/>
</dbReference>
<sequence length="84" mass="9849">MASGKMVDEKGEEGDLVVRLVFYHGNGEERLEQLASVCGGLWLFFDCWWSDMEGDEEERMEVGQFFLVWWSEKRGREEVGVVRR</sequence>
<evidence type="ECO:0000313" key="2">
    <source>
        <dbReference type="Proteomes" id="UP000823775"/>
    </source>
</evidence>
<reference evidence="1 2" key="1">
    <citation type="journal article" date="2021" name="BMC Genomics">
        <title>Datura genome reveals duplications of psychoactive alkaloid biosynthetic genes and high mutation rate following tissue culture.</title>
        <authorList>
            <person name="Rajewski A."/>
            <person name="Carter-House D."/>
            <person name="Stajich J."/>
            <person name="Litt A."/>
        </authorList>
    </citation>
    <scope>NUCLEOTIDE SEQUENCE [LARGE SCALE GENOMIC DNA]</scope>
    <source>
        <strain evidence="1">AR-01</strain>
    </source>
</reference>
<feature type="non-terminal residue" evidence="1">
    <location>
        <position position="84"/>
    </location>
</feature>
<proteinExistence type="predicted"/>
<protein>
    <submittedName>
        <fullName evidence="1">Uncharacterized protein</fullName>
    </submittedName>
</protein>
<organism evidence="1 2">
    <name type="scientific">Datura stramonium</name>
    <name type="common">Jimsonweed</name>
    <name type="synonym">Common thornapple</name>
    <dbReference type="NCBI Taxonomy" id="4076"/>
    <lineage>
        <taxon>Eukaryota</taxon>
        <taxon>Viridiplantae</taxon>
        <taxon>Streptophyta</taxon>
        <taxon>Embryophyta</taxon>
        <taxon>Tracheophyta</taxon>
        <taxon>Spermatophyta</taxon>
        <taxon>Magnoliopsida</taxon>
        <taxon>eudicotyledons</taxon>
        <taxon>Gunneridae</taxon>
        <taxon>Pentapetalae</taxon>
        <taxon>asterids</taxon>
        <taxon>lamiids</taxon>
        <taxon>Solanales</taxon>
        <taxon>Solanaceae</taxon>
        <taxon>Solanoideae</taxon>
        <taxon>Datureae</taxon>
        <taxon>Datura</taxon>
    </lineage>
</organism>
<evidence type="ECO:0000313" key="1">
    <source>
        <dbReference type="EMBL" id="MCE3050494.1"/>
    </source>
</evidence>
<gene>
    <name evidence="1" type="ORF">HAX54_047351</name>
</gene>
<dbReference type="EMBL" id="JACEIK010007638">
    <property type="protein sequence ID" value="MCE3050494.1"/>
    <property type="molecule type" value="Genomic_DNA"/>
</dbReference>
<name>A0ABS8WMX8_DATST</name>